<keyword evidence="2" id="KW-1185">Reference proteome</keyword>
<dbReference type="EMBL" id="KQ242541">
    <property type="protein sequence ID" value="KNC78192.1"/>
    <property type="molecule type" value="Genomic_DNA"/>
</dbReference>
<name>A0A0L0FN46_9EUKA</name>
<gene>
    <name evidence="1" type="ORF">SARC_09375</name>
</gene>
<accession>A0A0L0FN46</accession>
<protein>
    <submittedName>
        <fullName evidence="1">Uncharacterized protein</fullName>
    </submittedName>
</protein>
<evidence type="ECO:0000313" key="1">
    <source>
        <dbReference type="EMBL" id="KNC78192.1"/>
    </source>
</evidence>
<sequence>MLHIKSEIMDVAQTIMVDDLACLINKINILIQYLKKVTISHAEVAEVLKSHGGTTLLQRGVADPRHVLEEINQ</sequence>
<reference evidence="1 2" key="1">
    <citation type="submission" date="2011-02" db="EMBL/GenBank/DDBJ databases">
        <title>The Genome Sequence of Sphaeroforma arctica JP610.</title>
        <authorList>
            <consortium name="The Broad Institute Genome Sequencing Platform"/>
            <person name="Russ C."/>
            <person name="Cuomo C."/>
            <person name="Young S.K."/>
            <person name="Zeng Q."/>
            <person name="Gargeya S."/>
            <person name="Alvarado L."/>
            <person name="Berlin A."/>
            <person name="Chapman S.B."/>
            <person name="Chen Z."/>
            <person name="Freedman E."/>
            <person name="Gellesch M."/>
            <person name="Goldberg J."/>
            <person name="Griggs A."/>
            <person name="Gujja S."/>
            <person name="Heilman E."/>
            <person name="Heiman D."/>
            <person name="Howarth C."/>
            <person name="Mehta T."/>
            <person name="Neiman D."/>
            <person name="Pearson M."/>
            <person name="Roberts A."/>
            <person name="Saif S."/>
            <person name="Shea T."/>
            <person name="Shenoy N."/>
            <person name="Sisk P."/>
            <person name="Stolte C."/>
            <person name="Sykes S."/>
            <person name="White J."/>
            <person name="Yandava C."/>
            <person name="Burger G."/>
            <person name="Gray M.W."/>
            <person name="Holland P.W.H."/>
            <person name="King N."/>
            <person name="Lang F.B.F."/>
            <person name="Roger A.J."/>
            <person name="Ruiz-Trillo I."/>
            <person name="Haas B."/>
            <person name="Nusbaum C."/>
            <person name="Birren B."/>
        </authorList>
    </citation>
    <scope>NUCLEOTIDE SEQUENCE [LARGE SCALE GENOMIC DNA]</scope>
    <source>
        <strain evidence="1 2">JP610</strain>
    </source>
</reference>
<organism evidence="1 2">
    <name type="scientific">Sphaeroforma arctica JP610</name>
    <dbReference type="NCBI Taxonomy" id="667725"/>
    <lineage>
        <taxon>Eukaryota</taxon>
        <taxon>Ichthyosporea</taxon>
        <taxon>Ichthyophonida</taxon>
        <taxon>Sphaeroforma</taxon>
    </lineage>
</organism>
<dbReference type="AlphaFoldDB" id="A0A0L0FN46"/>
<dbReference type="RefSeq" id="XP_014152094.1">
    <property type="nucleotide sequence ID" value="XM_014296619.1"/>
</dbReference>
<proteinExistence type="predicted"/>
<evidence type="ECO:0000313" key="2">
    <source>
        <dbReference type="Proteomes" id="UP000054560"/>
    </source>
</evidence>
<dbReference type="Proteomes" id="UP000054560">
    <property type="component" value="Unassembled WGS sequence"/>
</dbReference>
<dbReference type="GeneID" id="25909879"/>